<dbReference type="InterPro" id="IPR055755">
    <property type="entry name" value="DUF7331"/>
</dbReference>
<evidence type="ECO:0000313" key="3">
    <source>
        <dbReference type="Proteomes" id="UP001268864"/>
    </source>
</evidence>
<proteinExistence type="predicted"/>
<reference evidence="2 3" key="1">
    <citation type="submission" date="2022-06" db="EMBL/GenBank/DDBJ databases">
        <title>Halomicroarcula sp. a new haloarchaeum isolate from saline soil.</title>
        <authorList>
            <person name="Strakova D."/>
            <person name="Galisteo C."/>
            <person name="Sanchez-Porro C."/>
            <person name="Ventosa A."/>
        </authorList>
    </citation>
    <scope>NUCLEOTIDE SEQUENCE [LARGE SCALE GENOMIC DNA]</scope>
    <source>
        <strain evidence="2 3">S3CR25-11</strain>
    </source>
</reference>
<dbReference type="Proteomes" id="UP001268864">
    <property type="component" value="Unassembled WGS sequence"/>
</dbReference>
<dbReference type="RefSeq" id="WP_310900692.1">
    <property type="nucleotide sequence ID" value="NZ_JAMQOS010000004.1"/>
</dbReference>
<protein>
    <submittedName>
        <fullName evidence="2">Uncharacterized protein</fullName>
    </submittedName>
</protein>
<comment type="caution">
    <text evidence="2">The sequence shown here is derived from an EMBL/GenBank/DDBJ whole genome shotgun (WGS) entry which is preliminary data.</text>
</comment>
<accession>A0ABU2FQ32</accession>
<feature type="region of interest" description="Disordered" evidence="1">
    <location>
        <begin position="1"/>
        <end position="23"/>
    </location>
</feature>
<dbReference type="Pfam" id="PF24018">
    <property type="entry name" value="DUF7331"/>
    <property type="match status" value="1"/>
</dbReference>
<evidence type="ECO:0000313" key="2">
    <source>
        <dbReference type="EMBL" id="MDS0282853.1"/>
    </source>
</evidence>
<sequence>MPSRTSDTDDGGTVADPDGFDRYSHVRTDSGEIIYDTERDDAWIQADCALRLTEWR</sequence>
<gene>
    <name evidence="2" type="ORF">NDI86_12020</name>
</gene>
<organism evidence="2 3">
    <name type="scientific">Haloarcula onubensis</name>
    <dbReference type="NCBI Taxonomy" id="2950539"/>
    <lineage>
        <taxon>Archaea</taxon>
        <taxon>Methanobacteriati</taxon>
        <taxon>Methanobacteriota</taxon>
        <taxon>Stenosarchaea group</taxon>
        <taxon>Halobacteria</taxon>
        <taxon>Halobacteriales</taxon>
        <taxon>Haloarculaceae</taxon>
        <taxon>Haloarcula</taxon>
    </lineage>
</organism>
<evidence type="ECO:0000256" key="1">
    <source>
        <dbReference type="SAM" id="MobiDB-lite"/>
    </source>
</evidence>
<keyword evidence="3" id="KW-1185">Reference proteome</keyword>
<dbReference type="EMBL" id="JAMQOS010000004">
    <property type="protein sequence ID" value="MDS0282853.1"/>
    <property type="molecule type" value="Genomic_DNA"/>
</dbReference>
<name>A0ABU2FQ32_9EURY</name>